<keyword evidence="1" id="KW-0732">Signal</keyword>
<evidence type="ECO:0000256" key="1">
    <source>
        <dbReference type="SAM" id="SignalP"/>
    </source>
</evidence>
<dbReference type="Proteomes" id="UP000194225">
    <property type="component" value="Unassembled WGS sequence"/>
</dbReference>
<dbReference type="EMBL" id="CP023691">
    <property type="protein sequence ID" value="QEV54356.1"/>
    <property type="molecule type" value="Genomic_DNA"/>
</dbReference>
<name>A0AAE6NL73_STRPT</name>
<keyword evidence="4" id="KW-1185">Reference proteome</keyword>
<evidence type="ECO:0000313" key="5">
    <source>
        <dbReference type="Proteomes" id="UP000325458"/>
    </source>
</evidence>
<dbReference type="RefSeq" id="WP_085924751.1">
    <property type="nucleotide sequence ID" value="NZ_BAABSS010000020.1"/>
</dbReference>
<evidence type="ECO:0000313" key="3">
    <source>
        <dbReference type="EMBL" id="QEV54356.1"/>
    </source>
</evidence>
<accession>A0AAE6NL73</accession>
<reference evidence="2 4" key="1">
    <citation type="submission" date="2016-09" db="EMBL/GenBank/DDBJ databases">
        <title>Streptomyces platensis DSM40041, a candidate organism with high potential of specific P450 cytochromes.</title>
        <authorList>
            <person name="Grumaz C."/>
            <person name="Vainshtein Y."/>
            <person name="Kirstahler P."/>
            <person name="Sohn K."/>
        </authorList>
    </citation>
    <scope>NUCLEOTIDE SEQUENCE [LARGE SCALE GENOMIC DNA]</scope>
    <source>
        <strain evidence="2 4">DSM 40041</strain>
    </source>
</reference>
<gene>
    <name evidence="2" type="ORF">BG653_02931</name>
    <name evidence="3" type="ORF">CP981_24450</name>
</gene>
<feature type="signal peptide" evidence="1">
    <location>
        <begin position="1"/>
        <end position="25"/>
    </location>
</feature>
<protein>
    <recommendedName>
        <fullName evidence="6">Secreted protein</fullName>
    </recommendedName>
</protein>
<evidence type="ECO:0000313" key="4">
    <source>
        <dbReference type="Proteomes" id="UP000194225"/>
    </source>
</evidence>
<reference evidence="3 5" key="2">
    <citation type="submission" date="2017-09" db="EMBL/GenBank/DDBJ databases">
        <authorList>
            <person name="Lee N."/>
            <person name="Cho B.-K."/>
        </authorList>
    </citation>
    <scope>NUCLEOTIDE SEQUENCE [LARGE SCALE GENOMIC DNA]</scope>
    <source>
        <strain evidence="3 5">ATCC 23948</strain>
    </source>
</reference>
<proteinExistence type="predicted"/>
<feature type="chain" id="PRO_5041987708" description="Secreted protein" evidence="1">
    <location>
        <begin position="26"/>
        <end position="127"/>
    </location>
</feature>
<dbReference type="KEGG" id="spla:CP981_24450"/>
<dbReference type="EMBL" id="MIGA01000016">
    <property type="protein sequence ID" value="OSY45641.1"/>
    <property type="molecule type" value="Genomic_DNA"/>
</dbReference>
<dbReference type="GeneID" id="90926407"/>
<sequence>MRTKKRSLACSAATLLLALGGTALSATPASAQSSGHIAFSNKGWFLAKTCYKWQGSATPDSCDDNKAIGQDWGVDIPADATGVKLSVLVHGQQIGDIDAPQITDLNRNYCYELSGYTWGPSITEKSC</sequence>
<evidence type="ECO:0008006" key="6">
    <source>
        <dbReference type="Google" id="ProtNLM"/>
    </source>
</evidence>
<evidence type="ECO:0000313" key="2">
    <source>
        <dbReference type="EMBL" id="OSY45641.1"/>
    </source>
</evidence>
<organism evidence="3 5">
    <name type="scientific">Streptomyces platensis</name>
    <dbReference type="NCBI Taxonomy" id="58346"/>
    <lineage>
        <taxon>Bacteria</taxon>
        <taxon>Bacillati</taxon>
        <taxon>Actinomycetota</taxon>
        <taxon>Actinomycetes</taxon>
        <taxon>Kitasatosporales</taxon>
        <taxon>Streptomycetaceae</taxon>
        <taxon>Streptomyces</taxon>
    </lineage>
</organism>
<dbReference type="Proteomes" id="UP000325458">
    <property type="component" value="Chromosome"/>
</dbReference>
<dbReference type="AlphaFoldDB" id="A0AAE6NL73"/>